<proteinExistence type="predicted"/>
<evidence type="ECO:0000259" key="1">
    <source>
        <dbReference type="Pfam" id="PF20408"/>
    </source>
</evidence>
<reference evidence="3" key="1">
    <citation type="journal article" date="2019" name="Int. J. Syst. Evol. Microbiol.">
        <title>The Global Catalogue of Microorganisms (GCM) 10K type strain sequencing project: providing services to taxonomists for standard genome sequencing and annotation.</title>
        <authorList>
            <consortium name="The Broad Institute Genomics Platform"/>
            <consortium name="The Broad Institute Genome Sequencing Center for Infectious Disease"/>
            <person name="Wu L."/>
            <person name="Ma J."/>
        </authorList>
    </citation>
    <scope>NUCLEOTIDE SEQUENCE [LARGE SCALE GENOMIC DNA]</scope>
    <source>
        <strain evidence="3">KCTC 42087</strain>
    </source>
</reference>
<dbReference type="InterPro" id="IPR046879">
    <property type="entry name" value="KANL3/Tex30_Abhydrolase"/>
</dbReference>
<keyword evidence="3" id="KW-1185">Reference proteome</keyword>
<protein>
    <submittedName>
        <fullName evidence="2">Alpha/beta family hydrolase</fullName>
    </submittedName>
</protein>
<sequence>MEIVTGRGPAELTLDEPDGPEGAAFLLVLTHGSNGGVDAPDLLAVREEALGLGGAVARVLQPFRAAGRRAPGSAVRQDEDWLQVIKVLRDRYGEVPLVQGGRSNGARVACRTAGAAGASGVVALAFPLHPPGKPDRSRAGELREARDAGVEALVVNGDRDPFGIPDPADAAEVVVLPGERHELAKDPAAVGAAVAPWLRRWCAAAG</sequence>
<organism evidence="2 3">
    <name type="scientific">Actinomadura rugatobispora</name>
    <dbReference type="NCBI Taxonomy" id="1994"/>
    <lineage>
        <taxon>Bacteria</taxon>
        <taxon>Bacillati</taxon>
        <taxon>Actinomycetota</taxon>
        <taxon>Actinomycetes</taxon>
        <taxon>Streptosporangiales</taxon>
        <taxon>Thermomonosporaceae</taxon>
        <taxon>Actinomadura</taxon>
    </lineage>
</organism>
<accession>A0ABW0ZSI5</accession>
<evidence type="ECO:0000313" key="3">
    <source>
        <dbReference type="Proteomes" id="UP001596074"/>
    </source>
</evidence>
<dbReference type="Gene3D" id="3.40.50.1820">
    <property type="entry name" value="alpha/beta hydrolase"/>
    <property type="match status" value="1"/>
</dbReference>
<dbReference type="PANTHER" id="PTHR13136">
    <property type="entry name" value="TESTIS DEVELOPMENT PROTEIN PRTD"/>
    <property type="match status" value="1"/>
</dbReference>
<evidence type="ECO:0000313" key="2">
    <source>
        <dbReference type="EMBL" id="MFC5745487.1"/>
    </source>
</evidence>
<feature type="domain" description="KANL3/Tex30 alpha/beta hydrolase-like" evidence="1">
    <location>
        <begin position="26"/>
        <end position="166"/>
    </location>
</feature>
<dbReference type="SUPFAM" id="SSF53474">
    <property type="entry name" value="alpha/beta-Hydrolases"/>
    <property type="match status" value="1"/>
</dbReference>
<keyword evidence="2" id="KW-0378">Hydrolase</keyword>
<dbReference type="RefSeq" id="WP_378281112.1">
    <property type="nucleotide sequence ID" value="NZ_JBHSON010000008.1"/>
</dbReference>
<dbReference type="Proteomes" id="UP001596074">
    <property type="component" value="Unassembled WGS sequence"/>
</dbReference>
<dbReference type="InterPro" id="IPR029058">
    <property type="entry name" value="AB_hydrolase_fold"/>
</dbReference>
<dbReference type="PANTHER" id="PTHR13136:SF11">
    <property type="entry name" value="TESTIS-EXPRESSED PROTEIN 30"/>
    <property type="match status" value="1"/>
</dbReference>
<dbReference type="GO" id="GO:0016787">
    <property type="term" value="F:hydrolase activity"/>
    <property type="evidence" value="ECO:0007669"/>
    <property type="project" value="UniProtKB-KW"/>
</dbReference>
<name>A0ABW0ZSI5_9ACTN</name>
<dbReference type="InterPro" id="IPR026555">
    <property type="entry name" value="NSL3/Tex30"/>
</dbReference>
<dbReference type="EMBL" id="JBHSON010000008">
    <property type="protein sequence ID" value="MFC5745487.1"/>
    <property type="molecule type" value="Genomic_DNA"/>
</dbReference>
<gene>
    <name evidence="2" type="ORF">ACFPZN_07710</name>
</gene>
<dbReference type="Pfam" id="PF20408">
    <property type="entry name" value="Abhydrolase_11"/>
    <property type="match status" value="1"/>
</dbReference>
<comment type="caution">
    <text evidence="2">The sequence shown here is derived from an EMBL/GenBank/DDBJ whole genome shotgun (WGS) entry which is preliminary data.</text>
</comment>